<gene>
    <name evidence="1" type="ORF">FHG66_05455</name>
</gene>
<protein>
    <submittedName>
        <fullName evidence="1">Uncharacterized protein</fullName>
    </submittedName>
</protein>
<dbReference type="AlphaFoldDB" id="A0A5C4N4S9"/>
<dbReference type="OrthoDB" id="9255596at2"/>
<name>A0A5C4N4S9_9RHOB</name>
<keyword evidence="2" id="KW-1185">Reference proteome</keyword>
<comment type="caution">
    <text evidence="1">The sequence shown here is derived from an EMBL/GenBank/DDBJ whole genome shotgun (WGS) entry which is preliminary data.</text>
</comment>
<evidence type="ECO:0000313" key="1">
    <source>
        <dbReference type="EMBL" id="TNC51606.1"/>
    </source>
</evidence>
<dbReference type="Proteomes" id="UP000305887">
    <property type="component" value="Unassembled WGS sequence"/>
</dbReference>
<sequence>MLAGTASTAFGAGIPGDNTPWWAGQDDGLYLSPGAASLLASCPARLPEPWSKLVPDPQSQRPLAILARQVATPNYETLWFVRLARRQGWQTLILEHRSDRFTVNNATKCDLGRPRVVAGRSRDGRVITQRHKLLDATAAEGRRLDELRTQSGEGLIDYHHRKLRQVLGADTPAIADMSEAVESWNQGPSAYYVEFFRRLTGPVALFEDFVVDERTARFFGRVVQPAFEQVLSEGQRPQIIKLTPGPQMSSSLWSSYPASIVGD</sequence>
<accession>A0A5C4N4S9</accession>
<evidence type="ECO:0000313" key="2">
    <source>
        <dbReference type="Proteomes" id="UP000305887"/>
    </source>
</evidence>
<reference evidence="1 2" key="1">
    <citation type="submission" date="2019-06" db="EMBL/GenBank/DDBJ databases">
        <title>YIM 131921 draft genome.</title>
        <authorList>
            <person name="Jiang L."/>
        </authorList>
    </citation>
    <scope>NUCLEOTIDE SEQUENCE [LARGE SCALE GENOMIC DNA]</scope>
    <source>
        <strain evidence="1 2">YIM 131921</strain>
    </source>
</reference>
<dbReference type="EMBL" id="VDFU01000004">
    <property type="protein sequence ID" value="TNC51606.1"/>
    <property type="molecule type" value="Genomic_DNA"/>
</dbReference>
<organism evidence="1 2">
    <name type="scientific">Rubellimicrobium rubrum</name>
    <dbReference type="NCBI Taxonomy" id="2585369"/>
    <lineage>
        <taxon>Bacteria</taxon>
        <taxon>Pseudomonadati</taxon>
        <taxon>Pseudomonadota</taxon>
        <taxon>Alphaproteobacteria</taxon>
        <taxon>Rhodobacterales</taxon>
        <taxon>Roseobacteraceae</taxon>
        <taxon>Rubellimicrobium</taxon>
    </lineage>
</organism>
<dbReference type="RefSeq" id="WP_139075728.1">
    <property type="nucleotide sequence ID" value="NZ_VDFU01000004.1"/>
</dbReference>
<proteinExistence type="predicted"/>